<dbReference type="OrthoDB" id="10263291at2759"/>
<dbReference type="STRING" id="133383.A0A1R0H1J8"/>
<dbReference type="AlphaFoldDB" id="A0A1R0H1J8"/>
<dbReference type="Pfam" id="PF14748">
    <property type="entry name" value="P5CR_dimer"/>
    <property type="match status" value="1"/>
</dbReference>
<dbReference type="FunFam" id="1.10.3730.10:FF:000001">
    <property type="entry name" value="Pyrroline-5-carboxylate reductase"/>
    <property type="match status" value="1"/>
</dbReference>
<evidence type="ECO:0000256" key="1">
    <source>
        <dbReference type="ARBA" id="ARBA00005525"/>
    </source>
</evidence>
<dbReference type="NCBIfam" id="TIGR00112">
    <property type="entry name" value="proC"/>
    <property type="match status" value="1"/>
</dbReference>
<proteinExistence type="inferred from homology"/>
<evidence type="ECO:0000256" key="4">
    <source>
        <dbReference type="PIRSR" id="PIRSR000193-1"/>
    </source>
</evidence>
<dbReference type="InterPro" id="IPR000304">
    <property type="entry name" value="Pyrroline-COOH_reductase"/>
</dbReference>
<dbReference type="Proteomes" id="UP000187455">
    <property type="component" value="Unassembled WGS sequence"/>
</dbReference>
<feature type="domain" description="Pyrroline-5-carboxylate reductase catalytic N-terminal" evidence="5">
    <location>
        <begin position="6"/>
        <end position="106"/>
    </location>
</feature>
<dbReference type="Gene3D" id="1.10.3730.10">
    <property type="entry name" value="ProC C-terminal domain-like"/>
    <property type="match status" value="1"/>
</dbReference>
<comment type="similarity">
    <text evidence="1">Belongs to the pyrroline-5-carboxylate reductase family.</text>
</comment>
<dbReference type="HAMAP" id="MF_01925">
    <property type="entry name" value="P5C_reductase"/>
    <property type="match status" value="1"/>
</dbReference>
<dbReference type="EMBL" id="LSSL01001113">
    <property type="protein sequence ID" value="OLY83023.1"/>
    <property type="molecule type" value="Genomic_DNA"/>
</dbReference>
<keyword evidence="3" id="KW-0560">Oxidoreductase</keyword>
<evidence type="ECO:0000313" key="7">
    <source>
        <dbReference type="EMBL" id="OLY83023.1"/>
    </source>
</evidence>
<reference evidence="7 8" key="1">
    <citation type="journal article" date="2016" name="Mol. Biol. Evol.">
        <title>Genome-Wide Survey of Gut Fungi (Harpellales) Reveals the First Horizontally Transferred Ubiquitin Gene from a Mosquito Host.</title>
        <authorList>
            <person name="Wang Y."/>
            <person name="White M.M."/>
            <person name="Kvist S."/>
            <person name="Moncalvo J.M."/>
        </authorList>
    </citation>
    <scope>NUCLEOTIDE SEQUENCE [LARGE SCALE GENOMIC DNA]</scope>
    <source>
        <strain evidence="7 8">ALG-7-W6</strain>
    </source>
</reference>
<accession>A0A1R0H1J8</accession>
<dbReference type="Gene3D" id="3.40.50.720">
    <property type="entry name" value="NAD(P)-binding Rossmann-like Domain"/>
    <property type="match status" value="1"/>
</dbReference>
<dbReference type="InterPro" id="IPR029036">
    <property type="entry name" value="P5CR_dimer"/>
</dbReference>
<evidence type="ECO:0000259" key="5">
    <source>
        <dbReference type="Pfam" id="PF03807"/>
    </source>
</evidence>
<dbReference type="SUPFAM" id="SSF51735">
    <property type="entry name" value="NAD(P)-binding Rossmann-fold domains"/>
    <property type="match status" value="1"/>
</dbReference>
<keyword evidence="8" id="KW-1185">Reference proteome</keyword>
<evidence type="ECO:0000313" key="8">
    <source>
        <dbReference type="Proteomes" id="UP000187455"/>
    </source>
</evidence>
<dbReference type="SUPFAM" id="SSF48179">
    <property type="entry name" value="6-phosphogluconate dehydrogenase C-terminal domain-like"/>
    <property type="match status" value="1"/>
</dbReference>
<dbReference type="GO" id="GO:0004735">
    <property type="term" value="F:pyrroline-5-carboxylate reductase activity"/>
    <property type="evidence" value="ECO:0007669"/>
    <property type="project" value="InterPro"/>
</dbReference>
<protein>
    <submittedName>
        <fullName evidence="7">Pyrroline-5-carboxylate reductase</fullName>
    </submittedName>
</protein>
<evidence type="ECO:0000259" key="6">
    <source>
        <dbReference type="Pfam" id="PF14748"/>
    </source>
</evidence>
<dbReference type="PIRSF" id="PIRSF000193">
    <property type="entry name" value="Pyrrol-5-carb_rd"/>
    <property type="match status" value="1"/>
</dbReference>
<keyword evidence="2 4" id="KW-0521">NADP</keyword>
<dbReference type="InterPro" id="IPR008927">
    <property type="entry name" value="6-PGluconate_DH-like_C_sf"/>
</dbReference>
<dbReference type="InterPro" id="IPR028939">
    <property type="entry name" value="P5C_Rdtase_cat_N"/>
</dbReference>
<sequence length="291" mass="30246">MSASPRISIIGGGNIAEAIISGLVKGGQDPSLVSVADPYPPQLEKLSAKYGVQTFTNNTACLAVFKDQGPEVLIIATKPQIVSVVMAELSAQILEFKPVIVSIAAGITTSAIHSWICSGDSKAADAQVAIVRLMPNTPALIGEGAAGLFRNTAVSDSQAALAISVAAKISKQYFWFASEGDIDSVTAISGSGPAYFFYVMEAMQAAAVKFGLGGAEATKLVAQTCLGAAKMVLENEDVSIATLRERVTSPNGTTFAAIESMKADNVSDSIIKACQCAKDRSEEISAELFTK</sequence>
<evidence type="ECO:0000256" key="2">
    <source>
        <dbReference type="ARBA" id="ARBA00022857"/>
    </source>
</evidence>
<dbReference type="PANTHER" id="PTHR11645">
    <property type="entry name" value="PYRROLINE-5-CARBOXYLATE REDUCTASE"/>
    <property type="match status" value="1"/>
</dbReference>
<dbReference type="Pfam" id="PF03807">
    <property type="entry name" value="F420_oxidored"/>
    <property type="match status" value="1"/>
</dbReference>
<comment type="caution">
    <text evidence="7">The sequence shown here is derived from an EMBL/GenBank/DDBJ whole genome shotgun (WGS) entry which is preliminary data.</text>
</comment>
<feature type="domain" description="Pyrroline-5-carboxylate reductase dimerisation" evidence="6">
    <location>
        <begin position="179"/>
        <end position="283"/>
    </location>
</feature>
<feature type="binding site" evidence="4">
    <location>
        <position position="58"/>
    </location>
    <ligand>
        <name>NADPH</name>
        <dbReference type="ChEBI" id="CHEBI:57783"/>
    </ligand>
</feature>
<organism evidence="7 8">
    <name type="scientific">Smittium mucronatum</name>
    <dbReference type="NCBI Taxonomy" id="133383"/>
    <lineage>
        <taxon>Eukaryota</taxon>
        <taxon>Fungi</taxon>
        <taxon>Fungi incertae sedis</taxon>
        <taxon>Zoopagomycota</taxon>
        <taxon>Kickxellomycotina</taxon>
        <taxon>Harpellomycetes</taxon>
        <taxon>Harpellales</taxon>
        <taxon>Legeriomycetaceae</taxon>
        <taxon>Smittium</taxon>
    </lineage>
</organism>
<dbReference type="PANTHER" id="PTHR11645:SF0">
    <property type="entry name" value="PYRROLINE-5-CARBOXYLATE REDUCTASE 3"/>
    <property type="match status" value="1"/>
</dbReference>
<dbReference type="InterPro" id="IPR036291">
    <property type="entry name" value="NAD(P)-bd_dom_sf"/>
</dbReference>
<gene>
    <name evidence="7" type="ORF">AYI68_g2845</name>
</gene>
<feature type="binding site" evidence="4">
    <location>
        <begin position="76"/>
        <end position="79"/>
    </location>
    <ligand>
        <name>NADP(+)</name>
        <dbReference type="ChEBI" id="CHEBI:58349"/>
    </ligand>
</feature>
<evidence type="ECO:0000256" key="3">
    <source>
        <dbReference type="ARBA" id="ARBA00023002"/>
    </source>
</evidence>
<dbReference type="GO" id="GO:0055129">
    <property type="term" value="P:L-proline biosynthetic process"/>
    <property type="evidence" value="ECO:0007669"/>
    <property type="project" value="TreeGrafter"/>
</dbReference>
<name>A0A1R0H1J8_9FUNG</name>